<dbReference type="InterPro" id="IPR011032">
    <property type="entry name" value="GroES-like_sf"/>
</dbReference>
<dbReference type="PANTHER" id="PTHR10772">
    <property type="entry name" value="10 KDA HEAT SHOCK PROTEIN"/>
    <property type="match status" value="1"/>
</dbReference>
<keyword evidence="3" id="KW-0963">Cytoplasm</keyword>
<gene>
    <name evidence="3" type="primary">groES</name>
    <name evidence="3" type="synonym">groS</name>
    <name evidence="5" type="ORF">A6M21_09000</name>
</gene>
<dbReference type="HAMAP" id="MF_00580">
    <property type="entry name" value="CH10"/>
    <property type="match status" value="1"/>
</dbReference>
<comment type="caution">
    <text evidence="5">The sequence shown here is derived from an EMBL/GenBank/DDBJ whole genome shotgun (WGS) entry which is preliminary data.</text>
</comment>
<dbReference type="NCBIfam" id="NF001533">
    <property type="entry name" value="PRK00364.2-4"/>
    <property type="match status" value="1"/>
</dbReference>
<evidence type="ECO:0000256" key="1">
    <source>
        <dbReference type="ARBA" id="ARBA00006975"/>
    </source>
</evidence>
<dbReference type="Pfam" id="PF00166">
    <property type="entry name" value="Cpn10"/>
    <property type="match status" value="1"/>
</dbReference>
<evidence type="ECO:0000256" key="3">
    <source>
        <dbReference type="HAMAP-Rule" id="MF_00580"/>
    </source>
</evidence>
<dbReference type="InterPro" id="IPR020818">
    <property type="entry name" value="Chaperonin_GroES"/>
</dbReference>
<dbReference type="NCBIfam" id="NF001527">
    <property type="entry name" value="PRK00364.1-2"/>
    <property type="match status" value="1"/>
</dbReference>
<reference evidence="5 6" key="1">
    <citation type="submission" date="2016-04" db="EMBL/GenBank/DDBJ databases">
        <authorList>
            <person name="Evans L.H."/>
            <person name="Alamgir A."/>
            <person name="Owens N."/>
            <person name="Weber N.D."/>
            <person name="Virtaneva K."/>
            <person name="Barbian K."/>
            <person name="Babar A."/>
            <person name="Rosenke K."/>
        </authorList>
    </citation>
    <scope>NUCLEOTIDE SEQUENCE [LARGE SCALE GENOMIC DNA]</scope>
    <source>
        <strain evidence="5 6">LMa1</strain>
    </source>
</reference>
<dbReference type="PROSITE" id="PS00681">
    <property type="entry name" value="CHAPERONINS_CPN10"/>
    <property type="match status" value="1"/>
</dbReference>
<dbReference type="InterPro" id="IPR018369">
    <property type="entry name" value="Chaprnonin_Cpn10_CS"/>
</dbReference>
<proteinExistence type="inferred from homology"/>
<dbReference type="GO" id="GO:0005524">
    <property type="term" value="F:ATP binding"/>
    <property type="evidence" value="ECO:0007669"/>
    <property type="project" value="InterPro"/>
</dbReference>
<dbReference type="GO" id="GO:0051087">
    <property type="term" value="F:protein-folding chaperone binding"/>
    <property type="evidence" value="ECO:0007669"/>
    <property type="project" value="TreeGrafter"/>
</dbReference>
<evidence type="ECO:0000256" key="4">
    <source>
        <dbReference type="RuleBase" id="RU000535"/>
    </source>
</evidence>
<dbReference type="OrthoDB" id="9806791at2"/>
<dbReference type="EMBL" id="LYVF01000137">
    <property type="protein sequence ID" value="OAT82285.1"/>
    <property type="molecule type" value="Genomic_DNA"/>
</dbReference>
<evidence type="ECO:0000256" key="2">
    <source>
        <dbReference type="ARBA" id="ARBA00023186"/>
    </source>
</evidence>
<dbReference type="RefSeq" id="WP_066667770.1">
    <property type="nucleotide sequence ID" value="NZ_LYVF01000137.1"/>
</dbReference>
<accession>A0A1B7LF58</accession>
<dbReference type="PRINTS" id="PR00297">
    <property type="entry name" value="CHAPERONIN10"/>
</dbReference>
<sequence>MIRPLGERVVVKPLPSEEVTKGGIVLPDTAKEKPQEGEVVAVGPGRLLENGTRVPIDLKVGDKVLFSKYAGNEVKIDDVEYMIMREADILGVIEK</sequence>
<dbReference type="GO" id="GO:0044183">
    <property type="term" value="F:protein folding chaperone"/>
    <property type="evidence" value="ECO:0007669"/>
    <property type="project" value="InterPro"/>
</dbReference>
<comment type="subcellular location">
    <subcellularLocation>
        <location evidence="3">Cytoplasm</location>
    </subcellularLocation>
</comment>
<dbReference type="CDD" id="cd00320">
    <property type="entry name" value="cpn10"/>
    <property type="match status" value="1"/>
</dbReference>
<dbReference type="GO" id="GO:0005737">
    <property type="term" value="C:cytoplasm"/>
    <property type="evidence" value="ECO:0007669"/>
    <property type="project" value="UniProtKB-SubCell"/>
</dbReference>
<comment type="subunit">
    <text evidence="3">Heptamer of 7 subunits arranged in a ring. Interacts with the chaperonin GroEL.</text>
</comment>
<dbReference type="NCBIfam" id="NF001534">
    <property type="entry name" value="PRK00364.2-5"/>
    <property type="match status" value="1"/>
</dbReference>
<dbReference type="FunFam" id="2.30.33.40:FF:000001">
    <property type="entry name" value="10 kDa chaperonin"/>
    <property type="match status" value="1"/>
</dbReference>
<dbReference type="STRING" id="1838280.A6M21_09000"/>
<organism evidence="5 6">
    <name type="scientific">Desulfotomaculum copahuensis</name>
    <dbReference type="NCBI Taxonomy" id="1838280"/>
    <lineage>
        <taxon>Bacteria</taxon>
        <taxon>Bacillati</taxon>
        <taxon>Bacillota</taxon>
        <taxon>Clostridia</taxon>
        <taxon>Eubacteriales</taxon>
        <taxon>Desulfotomaculaceae</taxon>
        <taxon>Desulfotomaculum</taxon>
    </lineage>
</organism>
<dbReference type="InterPro" id="IPR037124">
    <property type="entry name" value="Chaperonin_GroES_sf"/>
</dbReference>
<protein>
    <recommendedName>
        <fullName evidence="3">Co-chaperonin GroES</fullName>
    </recommendedName>
    <alternativeName>
        <fullName evidence="3">10 kDa chaperonin</fullName>
    </alternativeName>
    <alternativeName>
        <fullName evidence="3">Chaperonin-10</fullName>
        <shortName evidence="3">Cpn10</shortName>
    </alternativeName>
</protein>
<dbReference type="Gene3D" id="2.30.33.40">
    <property type="entry name" value="GroES chaperonin"/>
    <property type="match status" value="1"/>
</dbReference>
<dbReference type="SMART" id="SM00883">
    <property type="entry name" value="Cpn10"/>
    <property type="match status" value="1"/>
</dbReference>
<evidence type="ECO:0000313" key="6">
    <source>
        <dbReference type="Proteomes" id="UP000078532"/>
    </source>
</evidence>
<evidence type="ECO:0000313" key="5">
    <source>
        <dbReference type="EMBL" id="OAT82285.1"/>
    </source>
</evidence>
<keyword evidence="6" id="KW-1185">Reference proteome</keyword>
<keyword evidence="2 3" id="KW-0143">Chaperone</keyword>
<dbReference type="SUPFAM" id="SSF50129">
    <property type="entry name" value="GroES-like"/>
    <property type="match status" value="1"/>
</dbReference>
<dbReference type="NCBIfam" id="NF001530">
    <property type="entry name" value="PRK00364.1-6"/>
    <property type="match status" value="1"/>
</dbReference>
<dbReference type="Proteomes" id="UP000078532">
    <property type="component" value="Unassembled WGS sequence"/>
</dbReference>
<dbReference type="PANTHER" id="PTHR10772:SF58">
    <property type="entry name" value="CO-CHAPERONIN GROES"/>
    <property type="match status" value="1"/>
</dbReference>
<dbReference type="NCBIfam" id="NF001531">
    <property type="entry name" value="PRK00364.2-2"/>
    <property type="match status" value="1"/>
</dbReference>
<dbReference type="AlphaFoldDB" id="A0A1B7LF58"/>
<comment type="similarity">
    <text evidence="1 3 4">Belongs to the GroES chaperonin family.</text>
</comment>
<name>A0A1B7LF58_9FIRM</name>
<dbReference type="GO" id="GO:0046872">
    <property type="term" value="F:metal ion binding"/>
    <property type="evidence" value="ECO:0007669"/>
    <property type="project" value="TreeGrafter"/>
</dbReference>
<dbReference type="GO" id="GO:0051082">
    <property type="term" value="F:unfolded protein binding"/>
    <property type="evidence" value="ECO:0007669"/>
    <property type="project" value="TreeGrafter"/>
</dbReference>
<comment type="function">
    <text evidence="3 4">Together with the chaperonin GroEL, plays an essential role in assisting protein folding. The GroEL-GroES system forms a nano-cage that allows encapsulation of the non-native substrate proteins and provides a physical environment optimized to promote and accelerate protein folding. GroES binds to the apical surface of the GroEL ring, thereby capping the opening of the GroEL channel.</text>
</comment>